<sequence>MKWVIVLTTALKILLTWYLEKREKDRVRKKNLADARAGLKKGLVDRDTTAVFAAWDKVRRTRR</sequence>
<dbReference type="EMBL" id="LAZR01053225">
    <property type="protein sequence ID" value="KKK81214.1"/>
    <property type="molecule type" value="Genomic_DNA"/>
</dbReference>
<proteinExistence type="predicted"/>
<accession>A0A0F9ARX9</accession>
<reference evidence="1" key="1">
    <citation type="journal article" date="2015" name="Nature">
        <title>Complex archaea that bridge the gap between prokaryotes and eukaryotes.</title>
        <authorList>
            <person name="Spang A."/>
            <person name="Saw J.H."/>
            <person name="Jorgensen S.L."/>
            <person name="Zaremba-Niedzwiedzka K."/>
            <person name="Martijn J."/>
            <person name="Lind A.E."/>
            <person name="van Eijk R."/>
            <person name="Schleper C."/>
            <person name="Guy L."/>
            <person name="Ettema T.J."/>
        </authorList>
    </citation>
    <scope>NUCLEOTIDE SEQUENCE</scope>
</reference>
<comment type="caution">
    <text evidence="1">The sequence shown here is derived from an EMBL/GenBank/DDBJ whole genome shotgun (WGS) entry which is preliminary data.</text>
</comment>
<organism evidence="1">
    <name type="scientific">marine sediment metagenome</name>
    <dbReference type="NCBI Taxonomy" id="412755"/>
    <lineage>
        <taxon>unclassified sequences</taxon>
        <taxon>metagenomes</taxon>
        <taxon>ecological metagenomes</taxon>
    </lineage>
</organism>
<evidence type="ECO:0000313" key="1">
    <source>
        <dbReference type="EMBL" id="KKK81214.1"/>
    </source>
</evidence>
<dbReference type="AlphaFoldDB" id="A0A0F9ARX9"/>
<gene>
    <name evidence="1" type="ORF">LCGC14_2815730</name>
</gene>
<protein>
    <submittedName>
        <fullName evidence="1">Uncharacterized protein</fullName>
    </submittedName>
</protein>
<name>A0A0F9ARX9_9ZZZZ</name>